<dbReference type="PANTHER" id="PTHR22572">
    <property type="entry name" value="SUGAR-1-PHOSPHATE GUANYL TRANSFERASE"/>
    <property type="match status" value="1"/>
</dbReference>
<dbReference type="InterPro" id="IPR005835">
    <property type="entry name" value="NTP_transferase_dom"/>
</dbReference>
<proteinExistence type="predicted"/>
<protein>
    <submittedName>
        <fullName evidence="2">Nucleotidyltransferase family protein</fullName>
    </submittedName>
</protein>
<dbReference type="NCBIfam" id="NF045761">
    <property type="entry name" value="NAMPUrTaseMurU"/>
    <property type="match status" value="1"/>
</dbReference>
<dbReference type="AlphaFoldDB" id="A0A6M2BSU9"/>
<evidence type="ECO:0000259" key="1">
    <source>
        <dbReference type="Pfam" id="PF00483"/>
    </source>
</evidence>
<reference evidence="2 3" key="1">
    <citation type="journal article" date="2014" name="Int. J. Syst. Evol. Microbiol.">
        <title>Solimonas terrae sp. nov., isolated from soil.</title>
        <authorList>
            <person name="Kim S.J."/>
            <person name="Moon J.Y."/>
            <person name="Weon H.Y."/>
            <person name="Ahn J.H."/>
            <person name="Chen W.M."/>
            <person name="Kwon S.W."/>
        </authorList>
    </citation>
    <scope>NUCLEOTIDE SEQUENCE [LARGE SCALE GENOMIC DNA]</scope>
    <source>
        <strain evidence="2 3">KIS83-12</strain>
    </source>
</reference>
<gene>
    <name evidence="2" type="ORF">G7Y85_11010</name>
</gene>
<dbReference type="Gene3D" id="3.90.550.10">
    <property type="entry name" value="Spore Coat Polysaccharide Biosynthesis Protein SpsA, Chain A"/>
    <property type="match status" value="1"/>
</dbReference>
<dbReference type="GO" id="GO:0016740">
    <property type="term" value="F:transferase activity"/>
    <property type="evidence" value="ECO:0007669"/>
    <property type="project" value="UniProtKB-KW"/>
</dbReference>
<dbReference type="SUPFAM" id="SSF53448">
    <property type="entry name" value="Nucleotide-diphospho-sugar transferases"/>
    <property type="match status" value="1"/>
</dbReference>
<accession>A0A6M2BSU9</accession>
<organism evidence="2 3">
    <name type="scientific">Solimonas terrae</name>
    <dbReference type="NCBI Taxonomy" id="1396819"/>
    <lineage>
        <taxon>Bacteria</taxon>
        <taxon>Pseudomonadati</taxon>
        <taxon>Pseudomonadota</taxon>
        <taxon>Gammaproteobacteria</taxon>
        <taxon>Nevskiales</taxon>
        <taxon>Nevskiaceae</taxon>
        <taxon>Solimonas</taxon>
    </lineage>
</organism>
<evidence type="ECO:0000313" key="3">
    <source>
        <dbReference type="Proteomes" id="UP000472676"/>
    </source>
</evidence>
<dbReference type="Pfam" id="PF00483">
    <property type="entry name" value="NTP_transferase"/>
    <property type="match status" value="1"/>
</dbReference>
<keyword evidence="2" id="KW-0808">Transferase</keyword>
<dbReference type="CDD" id="cd06422">
    <property type="entry name" value="NTP_transferase_like_1"/>
    <property type="match status" value="1"/>
</dbReference>
<sequence length="222" mass="24101">MRPLTDHTPKPLIEVGGRPLIEHHLLGLQAAGVEAVIVNLGWLGPRLRERLGDGERYGLSIAYSDEGWPALETGGALQRALPLLGEAPFLLVNADVYTDYPFSKLVTRAHNWPVDTLAHLVLVDNPPHHPQGDFTLRDQHVIEPPSSLRLTFAGLSIIDPRLLDNAPGGTFSVVPLLRAAARQGRLTAERHAGLWSDVGTPERLLQLQAHLHSSSSVPSASP</sequence>
<dbReference type="InterPro" id="IPR054790">
    <property type="entry name" value="MurU"/>
</dbReference>
<dbReference type="Proteomes" id="UP000472676">
    <property type="component" value="Unassembled WGS sequence"/>
</dbReference>
<name>A0A6M2BSU9_9GAMM</name>
<keyword evidence="3" id="KW-1185">Reference proteome</keyword>
<comment type="caution">
    <text evidence="2">The sequence shown here is derived from an EMBL/GenBank/DDBJ whole genome shotgun (WGS) entry which is preliminary data.</text>
</comment>
<feature type="domain" description="Nucleotidyl transferase" evidence="1">
    <location>
        <begin position="1"/>
        <end position="212"/>
    </location>
</feature>
<dbReference type="InterPro" id="IPR050486">
    <property type="entry name" value="Mannose-1P_guanyltransferase"/>
</dbReference>
<dbReference type="InterPro" id="IPR029044">
    <property type="entry name" value="Nucleotide-diphossugar_trans"/>
</dbReference>
<evidence type="ECO:0000313" key="2">
    <source>
        <dbReference type="EMBL" id="NGY05301.1"/>
    </source>
</evidence>
<dbReference type="EMBL" id="JAAMOW010000005">
    <property type="protein sequence ID" value="NGY05301.1"/>
    <property type="molecule type" value="Genomic_DNA"/>
</dbReference>